<dbReference type="InterPro" id="IPR000889">
    <property type="entry name" value="Glutathione_peroxidase"/>
</dbReference>
<evidence type="ECO:0000256" key="3">
    <source>
        <dbReference type="ARBA" id="ARBA00023002"/>
    </source>
</evidence>
<dbReference type="GO" id="GO:0004601">
    <property type="term" value="F:peroxidase activity"/>
    <property type="evidence" value="ECO:0007669"/>
    <property type="project" value="UniProtKB-KW"/>
</dbReference>
<comment type="caution">
    <text evidence="5">The sequence shown here is derived from an EMBL/GenBank/DDBJ whole genome shotgun (WGS) entry which is preliminary data.</text>
</comment>
<reference evidence="5 6" key="1">
    <citation type="journal article" date="2021" name="Elife">
        <title>Chloroplast acquisition without the gene transfer in kleptoplastic sea slugs, Plakobranchus ocellatus.</title>
        <authorList>
            <person name="Maeda T."/>
            <person name="Takahashi S."/>
            <person name="Yoshida T."/>
            <person name="Shimamura S."/>
            <person name="Takaki Y."/>
            <person name="Nagai Y."/>
            <person name="Toyoda A."/>
            <person name="Suzuki Y."/>
            <person name="Arimoto A."/>
            <person name="Ishii H."/>
            <person name="Satoh N."/>
            <person name="Nishiyama T."/>
            <person name="Hasebe M."/>
            <person name="Maruyama T."/>
            <person name="Minagawa J."/>
            <person name="Obokata J."/>
            <person name="Shigenobu S."/>
        </authorList>
    </citation>
    <scope>NUCLEOTIDE SEQUENCE [LARGE SCALE GENOMIC DNA]</scope>
</reference>
<comment type="similarity">
    <text evidence="1">Belongs to the glutathione peroxidase family.</text>
</comment>
<accession>A0AAV4FFD3</accession>
<dbReference type="EMBL" id="BMAT01007806">
    <property type="protein sequence ID" value="GFR71764.1"/>
    <property type="molecule type" value="Genomic_DNA"/>
</dbReference>
<protein>
    <submittedName>
        <fullName evidence="5">Glutathione peroxidase</fullName>
    </submittedName>
</protein>
<dbReference type="GO" id="GO:0006979">
    <property type="term" value="P:response to oxidative stress"/>
    <property type="evidence" value="ECO:0007669"/>
    <property type="project" value="InterPro"/>
</dbReference>
<dbReference type="InterPro" id="IPR036249">
    <property type="entry name" value="Thioredoxin-like_sf"/>
</dbReference>
<keyword evidence="2 5" id="KW-0575">Peroxidase</keyword>
<evidence type="ECO:0000256" key="1">
    <source>
        <dbReference type="ARBA" id="ARBA00006926"/>
    </source>
</evidence>
<evidence type="ECO:0000256" key="4">
    <source>
        <dbReference type="SAM" id="Phobius"/>
    </source>
</evidence>
<evidence type="ECO:0000256" key="2">
    <source>
        <dbReference type="ARBA" id="ARBA00022559"/>
    </source>
</evidence>
<keyword evidence="3" id="KW-0560">Oxidoreductase</keyword>
<keyword evidence="4" id="KW-1133">Transmembrane helix</keyword>
<keyword evidence="6" id="KW-1185">Reference proteome</keyword>
<gene>
    <name evidence="5" type="ORF">ElyMa_003822400</name>
</gene>
<feature type="transmembrane region" description="Helical" evidence="4">
    <location>
        <begin position="6"/>
        <end position="25"/>
    </location>
</feature>
<dbReference type="SUPFAM" id="SSF52833">
    <property type="entry name" value="Thioredoxin-like"/>
    <property type="match status" value="1"/>
</dbReference>
<organism evidence="5 6">
    <name type="scientific">Elysia marginata</name>
    <dbReference type="NCBI Taxonomy" id="1093978"/>
    <lineage>
        <taxon>Eukaryota</taxon>
        <taxon>Metazoa</taxon>
        <taxon>Spiralia</taxon>
        <taxon>Lophotrochozoa</taxon>
        <taxon>Mollusca</taxon>
        <taxon>Gastropoda</taxon>
        <taxon>Heterobranchia</taxon>
        <taxon>Euthyneura</taxon>
        <taxon>Panpulmonata</taxon>
        <taxon>Sacoglossa</taxon>
        <taxon>Placobranchoidea</taxon>
        <taxon>Plakobranchidae</taxon>
        <taxon>Elysia</taxon>
    </lineage>
</organism>
<dbReference type="Pfam" id="PF00255">
    <property type="entry name" value="GSHPx"/>
    <property type="match status" value="1"/>
</dbReference>
<keyword evidence="4" id="KW-0812">Transmembrane</keyword>
<name>A0AAV4FFD3_9GAST</name>
<dbReference type="Gene3D" id="3.40.30.10">
    <property type="entry name" value="Glutaredoxin"/>
    <property type="match status" value="1"/>
</dbReference>
<sequence>MVIVVVVVVVVVLVVVVVVIVVVVLQEPGANGMEILNGVKHVRPGRGFVPNFHLTEKIDVNGRHEHALYTYLKVKFASLI</sequence>
<dbReference type="Proteomes" id="UP000762676">
    <property type="component" value="Unassembled WGS sequence"/>
</dbReference>
<evidence type="ECO:0000313" key="6">
    <source>
        <dbReference type="Proteomes" id="UP000762676"/>
    </source>
</evidence>
<keyword evidence="4" id="KW-0472">Membrane</keyword>
<dbReference type="AlphaFoldDB" id="A0AAV4FFD3"/>
<evidence type="ECO:0000313" key="5">
    <source>
        <dbReference type="EMBL" id="GFR71764.1"/>
    </source>
</evidence>
<proteinExistence type="inferred from homology"/>